<dbReference type="PROSITE" id="PS00108">
    <property type="entry name" value="PROTEIN_KINASE_ST"/>
    <property type="match status" value="1"/>
</dbReference>
<dbReference type="PROSITE" id="PS00107">
    <property type="entry name" value="PROTEIN_KINASE_ATP"/>
    <property type="match status" value="1"/>
</dbReference>
<dbReference type="InterPro" id="IPR011009">
    <property type="entry name" value="Kinase-like_dom_sf"/>
</dbReference>
<evidence type="ECO:0000256" key="8">
    <source>
        <dbReference type="SAM" id="MobiDB-lite"/>
    </source>
</evidence>
<feature type="compositionally biased region" description="Low complexity" evidence="8">
    <location>
        <begin position="636"/>
        <end position="650"/>
    </location>
</feature>
<dbReference type="InterPro" id="IPR001245">
    <property type="entry name" value="Ser-Thr/Tyr_kinase_cat_dom"/>
</dbReference>
<evidence type="ECO:0000259" key="10">
    <source>
        <dbReference type="PROSITE" id="PS50105"/>
    </source>
</evidence>
<feature type="compositionally biased region" description="Basic residues" evidence="8">
    <location>
        <begin position="527"/>
        <end position="536"/>
    </location>
</feature>
<dbReference type="FunFam" id="1.10.510.10:FF:000182">
    <property type="entry name" value="MAP kinase kinase kinase mkh1"/>
    <property type="match status" value="1"/>
</dbReference>
<proteinExistence type="inferred from homology"/>
<dbReference type="InterPro" id="IPR008271">
    <property type="entry name" value="Ser/Thr_kinase_AS"/>
</dbReference>
<dbReference type="GO" id="GO:0005524">
    <property type="term" value="F:ATP binding"/>
    <property type="evidence" value="ECO:0007669"/>
    <property type="project" value="UniProtKB-UniRule"/>
</dbReference>
<evidence type="ECO:0000256" key="3">
    <source>
        <dbReference type="ARBA" id="ARBA00022679"/>
    </source>
</evidence>
<evidence type="ECO:0000256" key="7">
    <source>
        <dbReference type="PROSITE-ProRule" id="PRU10141"/>
    </source>
</evidence>
<feature type="region of interest" description="Disordered" evidence="8">
    <location>
        <begin position="481"/>
        <end position="609"/>
    </location>
</feature>
<evidence type="ECO:0000256" key="5">
    <source>
        <dbReference type="ARBA" id="ARBA00022777"/>
    </source>
</evidence>
<keyword evidence="6 7" id="KW-0067">ATP-binding</keyword>
<dbReference type="GO" id="GO:0004709">
    <property type="term" value="F:MAP kinase kinase kinase activity"/>
    <property type="evidence" value="ECO:0007669"/>
    <property type="project" value="UniProtKB-ARBA"/>
</dbReference>
<dbReference type="InterPro" id="IPR000719">
    <property type="entry name" value="Prot_kinase_dom"/>
</dbReference>
<dbReference type="FunFam" id="3.30.200.20:FF:000387">
    <property type="entry name" value="Serine/threonine-protein kinase STE11"/>
    <property type="match status" value="1"/>
</dbReference>
<dbReference type="PROSITE" id="PS50011">
    <property type="entry name" value="PROTEIN_KINASE_DOM"/>
    <property type="match status" value="1"/>
</dbReference>
<dbReference type="STRING" id="1263082.A0A068RHF9"/>
<dbReference type="PANTHER" id="PTHR48016:SF56">
    <property type="entry name" value="MAPKK KINASE"/>
    <property type="match status" value="1"/>
</dbReference>
<sequence>MAVDPKLNVNLHSVDRANWPIEDVVYWLDNQGWGSLSRTFKDLNIHGQHFLNLTISDLDELLQRSLPMPELLRLHKEIRALNNLDHIQHTGFNNKPTSRPTPTVAPPTTSTAGSSNSTTTTTTRPAMLQTNNNMTSDYAMIQPFIPERTSSNPQQISKIVNALNYDMSQIRPLYKNRLRSQPSREFINGRPRAPSNPLATAPPFAISSSKISALDRPNPPPSPLPKTEEGWKIAGKRVQQFQEQRQQQQQQHLKQQPPPPLSLTSQQPAYTPYHPLPPMPSTPRFGSRRIQVTSDSNTFLGLTVTDLNDPKEIKSAILKMLNLQDDQYLYYHDNGATYYHDNGEKFYAPLTEEELVAICRNAGERPTEQILVMSIRQVMPPYAKDHRGIYPDIPNNYGCKLQYQRAFCPPYMTRPDMHYPSIFGDPIQRSPISATPPKHVANFGYATNAAAKPIRPTGRRASSGELMTVYETTAGDPYLQQQQQQQNNSPYPIVVPSTSSGDPYTNENNRPEPIQRPQASVSSDPKTKKRWLHRRQYSTDELSTSSKTRRPAVQFARQDDTQQPNDRRRHLQIQIPTHSSSSRGTALLPSSPMPTTNSEGGEEQVWGERPSIEQLYRDIDKYLPGHDLDKEIFIETPTSPKTPSPAAAAATPPPPSSPATPATAAALPPPPPPPPPAPAAAAAAAPASSAAPTPPLTSTPSPRHQRLQAHRKSIRVVAKEAHKNWRFSQHMGTPRSILRRRSTKMWDRKVEQVKPGMIVERQSMVVKEEVEPVGYPAPTKMQWVRGELIGRGSFGRVYHALNVAAGEWIAVKEVDAPKTKSDMQNTKMREAVDSLYREISLLKDFDHENIVQYLGYDFDEDEGHIYIFLEYVPGGSILSALKKNGPFDEVLVRFLTRQILLGLEYLHDRNIMHRDIKASNILVDNHGVCKITDFGLSKPSGQEEAYDPNSNTLMKGTVFWMAPEVVQNSKYSAKIDIWSLGCTVIEMLTGDHPWMEMNMLAALYSLGKYKSPPIPEDAPELAKDFLKQCFIIDPEARPTAADLLVHPFVRQVTNFNFQDYVKTRLN</sequence>
<dbReference type="SUPFAM" id="SSF56112">
    <property type="entry name" value="Protein kinase-like (PK-like)"/>
    <property type="match status" value="1"/>
</dbReference>
<reference evidence="11" key="1">
    <citation type="submission" date="2013-08" db="EMBL/GenBank/DDBJ databases">
        <title>Gene expansion shapes genome architecture in the human pathogen Lichtheimia corymbifera: an evolutionary genomics analysis in the ancient terrestrial Mucorales (Mucoromycotina).</title>
        <authorList>
            <person name="Schwartze V.U."/>
            <person name="Winter S."/>
            <person name="Shelest E."/>
            <person name="Marcet-Houben M."/>
            <person name="Horn F."/>
            <person name="Wehner S."/>
            <person name="Hoffmann K."/>
            <person name="Riege K."/>
            <person name="Sammeth M."/>
            <person name="Nowrousian M."/>
            <person name="Valiante V."/>
            <person name="Linde J."/>
            <person name="Jacobsen I.D."/>
            <person name="Marz M."/>
            <person name="Brakhage A.A."/>
            <person name="Gabaldon T."/>
            <person name="Bocker S."/>
            <person name="Voigt K."/>
        </authorList>
    </citation>
    <scope>NUCLEOTIDE SEQUENCE [LARGE SCALE GENOMIC DNA]</scope>
    <source>
        <strain evidence="11">FSU 9682</strain>
    </source>
</reference>
<feature type="compositionally biased region" description="Low complexity" evidence="8">
    <location>
        <begin position="239"/>
        <end position="255"/>
    </location>
</feature>
<feature type="compositionally biased region" description="Polar residues" evidence="8">
    <location>
        <begin position="496"/>
        <end position="508"/>
    </location>
</feature>
<dbReference type="Proteomes" id="UP000027586">
    <property type="component" value="Unassembled WGS sequence"/>
</dbReference>
<feature type="compositionally biased region" description="Basic residues" evidence="8">
    <location>
        <begin position="703"/>
        <end position="712"/>
    </location>
</feature>
<feature type="compositionally biased region" description="Low complexity" evidence="8">
    <location>
        <begin position="679"/>
        <end position="691"/>
    </location>
</feature>
<accession>A0A068RHF9</accession>
<feature type="domain" description="Protein kinase" evidence="9">
    <location>
        <begin position="783"/>
        <end position="1049"/>
    </location>
</feature>
<dbReference type="PROSITE" id="PS50105">
    <property type="entry name" value="SAM_DOMAIN"/>
    <property type="match status" value="1"/>
</dbReference>
<feature type="compositionally biased region" description="Pro residues" evidence="8">
    <location>
        <begin position="667"/>
        <end position="678"/>
    </location>
</feature>
<comment type="caution">
    <text evidence="11">The sequence shown here is derived from an EMBL/GenBank/DDBJ whole genome shotgun (WGS) entry which is preliminary data.</text>
</comment>
<feature type="region of interest" description="Disordered" evidence="8">
    <location>
        <begin position="236"/>
        <end position="287"/>
    </location>
</feature>
<dbReference type="SMART" id="SM00220">
    <property type="entry name" value="S_TKc"/>
    <property type="match status" value="1"/>
</dbReference>
<evidence type="ECO:0000256" key="4">
    <source>
        <dbReference type="ARBA" id="ARBA00022741"/>
    </source>
</evidence>
<dbReference type="GO" id="GO:0000196">
    <property type="term" value="P:cell integrity MAPK cascade"/>
    <property type="evidence" value="ECO:0007669"/>
    <property type="project" value="UniProtKB-ARBA"/>
</dbReference>
<name>A0A068RHF9_9FUNG</name>
<keyword evidence="3" id="KW-0808">Transferase</keyword>
<dbReference type="VEuPathDB" id="FungiDB:LCOR_00818.1"/>
<feature type="binding site" evidence="7">
    <location>
        <position position="812"/>
    </location>
    <ligand>
        <name>ATP</name>
        <dbReference type="ChEBI" id="CHEBI:30616"/>
    </ligand>
</feature>
<gene>
    <name evidence="11" type="ORF">LCOR_00818.1</name>
</gene>
<dbReference type="SUPFAM" id="SSF47769">
    <property type="entry name" value="SAM/Pointed domain"/>
    <property type="match status" value="1"/>
</dbReference>
<evidence type="ECO:0000313" key="12">
    <source>
        <dbReference type="Proteomes" id="UP000027586"/>
    </source>
</evidence>
<evidence type="ECO:0000313" key="11">
    <source>
        <dbReference type="EMBL" id="CDH49057.1"/>
    </source>
</evidence>
<keyword evidence="4 7" id="KW-0547">Nucleotide-binding</keyword>
<dbReference type="EMBL" id="CBTN010000002">
    <property type="protein sequence ID" value="CDH49057.1"/>
    <property type="molecule type" value="Genomic_DNA"/>
</dbReference>
<protein>
    <submittedName>
        <fullName evidence="11">Pkinase-domain-containing protein</fullName>
    </submittedName>
</protein>
<dbReference type="InterPro" id="IPR013761">
    <property type="entry name" value="SAM/pointed_sf"/>
</dbReference>
<keyword evidence="5" id="KW-0418">Kinase</keyword>
<dbReference type="InterPro" id="IPR001660">
    <property type="entry name" value="SAM"/>
</dbReference>
<dbReference type="Gene3D" id="1.10.510.10">
    <property type="entry name" value="Transferase(Phosphotransferase) domain 1"/>
    <property type="match status" value="1"/>
</dbReference>
<feature type="compositionally biased region" description="Low complexity" evidence="8">
    <location>
        <begin position="96"/>
        <end position="123"/>
    </location>
</feature>
<dbReference type="AlphaFoldDB" id="A0A068RHF9"/>
<dbReference type="InterPro" id="IPR017441">
    <property type="entry name" value="Protein_kinase_ATP_BS"/>
</dbReference>
<feature type="compositionally biased region" description="Polar residues" evidence="8">
    <location>
        <begin position="574"/>
        <end position="584"/>
    </location>
</feature>
<evidence type="ECO:0000256" key="6">
    <source>
        <dbReference type="ARBA" id="ARBA00022840"/>
    </source>
</evidence>
<keyword evidence="2" id="KW-0723">Serine/threonine-protein kinase</keyword>
<dbReference type="OrthoDB" id="266718at2759"/>
<evidence type="ECO:0000259" key="9">
    <source>
        <dbReference type="PROSITE" id="PS50011"/>
    </source>
</evidence>
<keyword evidence="12" id="KW-1185">Reference proteome</keyword>
<comment type="similarity">
    <text evidence="1">Belongs to the protein kinase superfamily. STE Ser/Thr protein kinase family. MAP kinase kinase kinase subfamily.</text>
</comment>
<feature type="domain" description="SAM" evidence="10">
    <location>
        <begin position="19"/>
        <end position="61"/>
    </location>
</feature>
<organism evidence="11 12">
    <name type="scientific">Lichtheimia corymbifera JMRC:FSU:9682</name>
    <dbReference type="NCBI Taxonomy" id="1263082"/>
    <lineage>
        <taxon>Eukaryota</taxon>
        <taxon>Fungi</taxon>
        <taxon>Fungi incertae sedis</taxon>
        <taxon>Mucoromycota</taxon>
        <taxon>Mucoromycotina</taxon>
        <taxon>Mucoromycetes</taxon>
        <taxon>Mucorales</taxon>
        <taxon>Lichtheimiaceae</taxon>
        <taxon>Lichtheimia</taxon>
    </lineage>
</organism>
<dbReference type="Gene3D" id="1.10.150.50">
    <property type="entry name" value="Transcription Factor, Ets-1"/>
    <property type="match status" value="1"/>
</dbReference>
<feature type="region of interest" description="Disordered" evidence="8">
    <location>
        <begin position="635"/>
        <end position="712"/>
    </location>
</feature>
<dbReference type="PANTHER" id="PTHR48016">
    <property type="entry name" value="MAP KINASE KINASE KINASE SSK2-RELATED-RELATED"/>
    <property type="match status" value="1"/>
</dbReference>
<dbReference type="PRINTS" id="PR00109">
    <property type="entry name" value="TYRKINASE"/>
</dbReference>
<dbReference type="Pfam" id="PF00069">
    <property type="entry name" value="Pkinase"/>
    <property type="match status" value="1"/>
</dbReference>
<feature type="region of interest" description="Disordered" evidence="8">
    <location>
        <begin position="91"/>
        <end position="123"/>
    </location>
</feature>
<dbReference type="InterPro" id="IPR050538">
    <property type="entry name" value="MAP_kinase_kinase_kinase"/>
</dbReference>
<evidence type="ECO:0000256" key="1">
    <source>
        <dbReference type="ARBA" id="ARBA00006529"/>
    </source>
</evidence>
<evidence type="ECO:0000256" key="2">
    <source>
        <dbReference type="ARBA" id="ARBA00022527"/>
    </source>
</evidence>